<evidence type="ECO:0000313" key="2">
    <source>
        <dbReference type="EMBL" id="QEQ96881.1"/>
    </source>
</evidence>
<feature type="compositionally biased region" description="Basic and acidic residues" evidence="1">
    <location>
        <begin position="49"/>
        <end position="59"/>
    </location>
</feature>
<dbReference type="OrthoDB" id="9997846at2"/>
<reference evidence="2 3" key="1">
    <citation type="journal article" date="2019" name="Biochem. Eng. J.">
        <title>Metabolic engineering of the marine bacteria Neptunomonas concharum for the production of acetoin and meso-2,3-butanediol from acetate.</title>
        <authorList>
            <person name="Li W."/>
            <person name="Pu N."/>
            <person name="Liu C.-X."/>
            <person name="Yuan Q.-P."/>
            <person name="Li Z.-J."/>
        </authorList>
    </citation>
    <scope>NUCLEOTIDE SEQUENCE [LARGE SCALE GENOMIC DNA]</scope>
    <source>
        <strain evidence="2 3">JCM17730</strain>
    </source>
</reference>
<feature type="region of interest" description="Disordered" evidence="1">
    <location>
        <begin position="39"/>
        <end position="95"/>
    </location>
</feature>
<dbReference type="EMBL" id="CP043869">
    <property type="protein sequence ID" value="QEQ96881.1"/>
    <property type="molecule type" value="Genomic_DNA"/>
</dbReference>
<protein>
    <submittedName>
        <fullName evidence="2">Uncharacterized protein</fullName>
    </submittedName>
</protein>
<dbReference type="KEGG" id="ncu:F0U83_09195"/>
<evidence type="ECO:0000256" key="1">
    <source>
        <dbReference type="SAM" id="MobiDB-lite"/>
    </source>
</evidence>
<dbReference type="Proteomes" id="UP000324760">
    <property type="component" value="Chromosome"/>
</dbReference>
<dbReference type="AlphaFoldDB" id="A0A5P1RC98"/>
<proteinExistence type="predicted"/>
<gene>
    <name evidence="2" type="ORF">F0U83_09195</name>
</gene>
<accession>A0A5P1RC98</accession>
<organism evidence="2 3">
    <name type="scientific">Neptunomonas concharum</name>
    <dbReference type="NCBI Taxonomy" id="1031538"/>
    <lineage>
        <taxon>Bacteria</taxon>
        <taxon>Pseudomonadati</taxon>
        <taxon>Pseudomonadota</taxon>
        <taxon>Gammaproteobacteria</taxon>
        <taxon>Oceanospirillales</taxon>
        <taxon>Oceanospirillaceae</taxon>
        <taxon>Neptunomonas</taxon>
    </lineage>
</organism>
<feature type="compositionally biased region" description="Basic residues" evidence="1">
    <location>
        <begin position="39"/>
        <end position="48"/>
    </location>
</feature>
<evidence type="ECO:0000313" key="3">
    <source>
        <dbReference type="Proteomes" id="UP000324760"/>
    </source>
</evidence>
<sequence length="95" mass="11047">MSRIKKKRSFVRQYLPAEKQPSKAELLVDDESYESRKKRALEKKKKHKSVYEKEREKQLAEQSEPVKSASRGGRLADKIKALNAKNAKQEKTSDE</sequence>
<name>A0A5P1RC98_9GAMM</name>
<keyword evidence="3" id="KW-1185">Reference proteome</keyword>
<dbReference type="RefSeq" id="WP_138988256.1">
    <property type="nucleotide sequence ID" value="NZ_CP043869.1"/>
</dbReference>